<dbReference type="Proteomes" id="UP000784294">
    <property type="component" value="Unassembled WGS sequence"/>
</dbReference>
<proteinExistence type="predicted"/>
<name>A0A448X1I4_9PLAT</name>
<comment type="caution">
    <text evidence="1">The sequence shown here is derived from an EMBL/GenBank/DDBJ whole genome shotgun (WGS) entry which is preliminary data.</text>
</comment>
<gene>
    <name evidence="1" type="ORF">PXEA_LOCUS18920</name>
</gene>
<evidence type="ECO:0000313" key="2">
    <source>
        <dbReference type="Proteomes" id="UP000784294"/>
    </source>
</evidence>
<sequence length="108" mass="12026">MVEHVRAAEARVAATTSALTTGRPRQWVVISSHAHNGRIVVLSSDLATGSRGFAHQPRGCVLQVTKWTATHRHDRRGLGRGREFDVDRAKGGLFCRWWLAGWVDGRLE</sequence>
<organism evidence="1 2">
    <name type="scientific">Protopolystoma xenopodis</name>
    <dbReference type="NCBI Taxonomy" id="117903"/>
    <lineage>
        <taxon>Eukaryota</taxon>
        <taxon>Metazoa</taxon>
        <taxon>Spiralia</taxon>
        <taxon>Lophotrochozoa</taxon>
        <taxon>Platyhelminthes</taxon>
        <taxon>Monogenea</taxon>
        <taxon>Polyopisthocotylea</taxon>
        <taxon>Polystomatidea</taxon>
        <taxon>Polystomatidae</taxon>
        <taxon>Protopolystoma</taxon>
    </lineage>
</organism>
<protein>
    <submittedName>
        <fullName evidence="1">Uncharacterized protein</fullName>
    </submittedName>
</protein>
<reference evidence="1" key="1">
    <citation type="submission" date="2018-11" db="EMBL/GenBank/DDBJ databases">
        <authorList>
            <consortium name="Pathogen Informatics"/>
        </authorList>
    </citation>
    <scope>NUCLEOTIDE SEQUENCE</scope>
</reference>
<evidence type="ECO:0000313" key="1">
    <source>
        <dbReference type="EMBL" id="VEL25480.1"/>
    </source>
</evidence>
<keyword evidence="2" id="KW-1185">Reference proteome</keyword>
<dbReference type="EMBL" id="CAAALY010074232">
    <property type="protein sequence ID" value="VEL25480.1"/>
    <property type="molecule type" value="Genomic_DNA"/>
</dbReference>
<dbReference type="AlphaFoldDB" id="A0A448X1I4"/>
<accession>A0A448X1I4</accession>